<dbReference type="SUPFAM" id="SSF48264">
    <property type="entry name" value="Cytochrome P450"/>
    <property type="match status" value="1"/>
</dbReference>
<keyword evidence="2" id="KW-0560">Oxidoreductase</keyword>
<dbReference type="RefSeq" id="WP_343945783.1">
    <property type="nucleotide sequence ID" value="NZ_BAAAHP010000229.1"/>
</dbReference>
<dbReference type="PANTHER" id="PTHR46696">
    <property type="entry name" value="P450, PUTATIVE (EUROFUNG)-RELATED"/>
    <property type="match status" value="1"/>
</dbReference>
<evidence type="ECO:0000256" key="1">
    <source>
        <dbReference type="ARBA" id="ARBA00010617"/>
    </source>
</evidence>
<comment type="similarity">
    <text evidence="1 2">Belongs to the cytochrome P450 family.</text>
</comment>
<protein>
    <submittedName>
        <fullName evidence="3">Cytochrome P450</fullName>
    </submittedName>
</protein>
<name>A0ABN1NBI6_9PSEU</name>
<keyword evidence="2" id="KW-0349">Heme</keyword>
<dbReference type="PROSITE" id="PS00086">
    <property type="entry name" value="CYTOCHROME_P450"/>
    <property type="match status" value="1"/>
</dbReference>
<keyword evidence="2" id="KW-0479">Metal-binding</keyword>
<dbReference type="EMBL" id="BAAAHP010000229">
    <property type="protein sequence ID" value="GAA0901065.1"/>
    <property type="molecule type" value="Genomic_DNA"/>
</dbReference>
<dbReference type="PRINTS" id="PR00359">
    <property type="entry name" value="BP450"/>
</dbReference>
<dbReference type="PANTHER" id="PTHR46696:SF1">
    <property type="entry name" value="CYTOCHROME P450 YJIB-RELATED"/>
    <property type="match status" value="1"/>
</dbReference>
<reference evidence="3 4" key="1">
    <citation type="journal article" date="2019" name="Int. J. Syst. Evol. Microbiol.">
        <title>The Global Catalogue of Microorganisms (GCM) 10K type strain sequencing project: providing services to taxonomists for standard genome sequencing and annotation.</title>
        <authorList>
            <consortium name="The Broad Institute Genomics Platform"/>
            <consortium name="The Broad Institute Genome Sequencing Center for Infectious Disease"/>
            <person name="Wu L."/>
            <person name="Ma J."/>
        </authorList>
    </citation>
    <scope>NUCLEOTIDE SEQUENCE [LARGE SCALE GENOMIC DNA]</scope>
    <source>
        <strain evidence="3 4">JCM 11117</strain>
    </source>
</reference>
<organism evidence="3 4">
    <name type="scientific">Pseudonocardia zijingensis</name>
    <dbReference type="NCBI Taxonomy" id="153376"/>
    <lineage>
        <taxon>Bacteria</taxon>
        <taxon>Bacillati</taxon>
        <taxon>Actinomycetota</taxon>
        <taxon>Actinomycetes</taxon>
        <taxon>Pseudonocardiales</taxon>
        <taxon>Pseudonocardiaceae</taxon>
        <taxon>Pseudonocardia</taxon>
    </lineage>
</organism>
<keyword evidence="2" id="KW-0503">Monooxygenase</keyword>
<comment type="caution">
    <text evidence="3">The sequence shown here is derived from an EMBL/GenBank/DDBJ whole genome shotgun (WGS) entry which is preliminary data.</text>
</comment>
<evidence type="ECO:0000256" key="2">
    <source>
        <dbReference type="RuleBase" id="RU000461"/>
    </source>
</evidence>
<proteinExistence type="inferred from homology"/>
<accession>A0ABN1NBI6</accession>
<dbReference type="Gene3D" id="1.10.630.10">
    <property type="entry name" value="Cytochrome P450"/>
    <property type="match status" value="1"/>
</dbReference>
<dbReference type="InterPro" id="IPR002397">
    <property type="entry name" value="Cyt_P450_B"/>
</dbReference>
<evidence type="ECO:0000313" key="4">
    <source>
        <dbReference type="Proteomes" id="UP001499967"/>
    </source>
</evidence>
<keyword evidence="2" id="KW-0408">Iron</keyword>
<dbReference type="Proteomes" id="UP001499967">
    <property type="component" value="Unassembled WGS sequence"/>
</dbReference>
<dbReference type="Pfam" id="PF00067">
    <property type="entry name" value="p450"/>
    <property type="match status" value="1"/>
</dbReference>
<gene>
    <name evidence="3" type="ORF">GCM10009559_67370</name>
</gene>
<keyword evidence="4" id="KW-1185">Reference proteome</keyword>
<dbReference type="PRINTS" id="PR00385">
    <property type="entry name" value="P450"/>
</dbReference>
<dbReference type="InterPro" id="IPR017972">
    <property type="entry name" value="Cyt_P450_CS"/>
</dbReference>
<dbReference type="InterPro" id="IPR001128">
    <property type="entry name" value="Cyt_P450"/>
</dbReference>
<sequence>MLDAPTAPVDPFATVVRRIDEPGTGAALRAAGPVVRAEAPAGGPVWIVTEAALARRVLADERVVKDPAFAPVDWNRWAAGLEPTAAEQPSLTTLDGPAHAALRKAHAPLFGARRMQGYAGRIAEIAREQLAVDGTVDLAADFTTRFPLTVICELLGVPADRVDQAVEACAGMGSYGPAEFAKVLGSFAELAAAALEAGGGMAVELRERVPEGMTDQELSYLLFGLIFASQITTDSALGFLVASALGDPSDDLVRDVLRRHPPAPYTLWRFTRTEVDLDGVRLPERAPILVHLAGINAAGEGQGLPFGAGPHYCIGAQLALVEMQVVADVLAADFPDARLAVPYDELRRVDRGVQGSRLVELPVVLRG</sequence>
<dbReference type="InterPro" id="IPR036396">
    <property type="entry name" value="Cyt_P450_sf"/>
</dbReference>
<evidence type="ECO:0000313" key="3">
    <source>
        <dbReference type="EMBL" id="GAA0901065.1"/>
    </source>
</evidence>